<proteinExistence type="predicted"/>
<evidence type="ECO:0000313" key="3">
    <source>
        <dbReference type="Proteomes" id="UP001202281"/>
    </source>
</evidence>
<comment type="caution">
    <text evidence="2">The sequence shown here is derived from an EMBL/GenBank/DDBJ whole genome shotgun (WGS) entry which is preliminary data.</text>
</comment>
<evidence type="ECO:0000256" key="1">
    <source>
        <dbReference type="SAM" id="MobiDB-lite"/>
    </source>
</evidence>
<name>A0ABT0BKK9_9SPHN</name>
<reference evidence="2 3" key="1">
    <citation type="submission" date="2022-04" db="EMBL/GenBank/DDBJ databases">
        <title>Identification of a novel bacterium isolated from mangrove sediments.</title>
        <authorList>
            <person name="Pan X."/>
        </authorList>
    </citation>
    <scope>NUCLEOTIDE SEQUENCE [LARGE SCALE GENOMIC DNA]</scope>
    <source>
        <strain evidence="2 3">B2638</strain>
    </source>
</reference>
<sequence length="51" mass="5615">MKEVKAQEGVSSRVEEDKARKSWKHPEVQEIDVAFVTMSAFSGSSDAITST</sequence>
<dbReference type="Proteomes" id="UP001202281">
    <property type="component" value="Unassembled WGS sequence"/>
</dbReference>
<organism evidence="2 3">
    <name type="scientific">Novosphingobium beihaiensis</name>
    <dbReference type="NCBI Taxonomy" id="2930389"/>
    <lineage>
        <taxon>Bacteria</taxon>
        <taxon>Pseudomonadati</taxon>
        <taxon>Pseudomonadota</taxon>
        <taxon>Alphaproteobacteria</taxon>
        <taxon>Sphingomonadales</taxon>
        <taxon>Sphingomonadaceae</taxon>
        <taxon>Novosphingobium</taxon>
    </lineage>
</organism>
<feature type="compositionally biased region" description="Basic and acidic residues" evidence="1">
    <location>
        <begin position="13"/>
        <end position="23"/>
    </location>
</feature>
<dbReference type="RefSeq" id="WP_243917124.1">
    <property type="nucleotide sequence ID" value="NZ_JALHLG010000001.1"/>
</dbReference>
<dbReference type="EMBL" id="JALHLG010000001">
    <property type="protein sequence ID" value="MCJ2185386.1"/>
    <property type="molecule type" value="Genomic_DNA"/>
</dbReference>
<feature type="region of interest" description="Disordered" evidence="1">
    <location>
        <begin position="1"/>
        <end position="23"/>
    </location>
</feature>
<gene>
    <name evidence="2" type="ORF">MTR66_00990</name>
</gene>
<keyword evidence="3" id="KW-1185">Reference proteome</keyword>
<evidence type="ECO:0000313" key="2">
    <source>
        <dbReference type="EMBL" id="MCJ2185386.1"/>
    </source>
</evidence>
<accession>A0ABT0BKK9</accession>
<protein>
    <submittedName>
        <fullName evidence="2">Uncharacterized protein</fullName>
    </submittedName>
</protein>